<feature type="transmembrane region" description="Helical" evidence="1">
    <location>
        <begin position="61"/>
        <end position="81"/>
    </location>
</feature>
<dbReference type="Proteomes" id="UP000605568">
    <property type="component" value="Unassembled WGS sequence"/>
</dbReference>
<feature type="transmembrane region" description="Helical" evidence="1">
    <location>
        <begin position="183"/>
        <end position="200"/>
    </location>
</feature>
<dbReference type="EMBL" id="BNAR01000002">
    <property type="protein sequence ID" value="GHH32125.1"/>
    <property type="molecule type" value="Genomic_DNA"/>
</dbReference>
<evidence type="ECO:0000313" key="3">
    <source>
        <dbReference type="EMBL" id="GHH32125.1"/>
    </source>
</evidence>
<organism evidence="3 4">
    <name type="scientific">Lentzea cavernae</name>
    <dbReference type="NCBI Taxonomy" id="2020703"/>
    <lineage>
        <taxon>Bacteria</taxon>
        <taxon>Bacillati</taxon>
        <taxon>Actinomycetota</taxon>
        <taxon>Actinomycetes</taxon>
        <taxon>Pseudonocardiales</taxon>
        <taxon>Pseudonocardiaceae</taxon>
        <taxon>Lentzea</taxon>
    </lineage>
</organism>
<proteinExistence type="predicted"/>
<evidence type="ECO:0000256" key="1">
    <source>
        <dbReference type="SAM" id="Phobius"/>
    </source>
</evidence>
<evidence type="ECO:0000259" key="2">
    <source>
        <dbReference type="Pfam" id="PF01478"/>
    </source>
</evidence>
<sequence>MPDWITYGFIGAAAGPFVMTYVRAATQQEQPAKCASMPSAAASGFLCTALSWVATEAPQEASALSWFVIFGLLLALIDSTVHRLPHRINGVLLVGTVVQLSVLALIQSDFDPLVRAAQAAAAAIAGGLAVYAFARQGLGFGDVVLLAPVAFVLGWFGWHQLFAGLMSAFVIAAVSMRVLRSNALALGPFLIAGAVGAILLT</sequence>
<feature type="transmembrane region" description="Helical" evidence="1">
    <location>
        <begin position="113"/>
        <end position="133"/>
    </location>
</feature>
<dbReference type="Pfam" id="PF01478">
    <property type="entry name" value="Peptidase_A24"/>
    <property type="match status" value="1"/>
</dbReference>
<keyword evidence="1" id="KW-0472">Membrane</keyword>
<feature type="domain" description="Prepilin type IV endopeptidase peptidase" evidence="2">
    <location>
        <begin position="67"/>
        <end position="173"/>
    </location>
</feature>
<protein>
    <recommendedName>
        <fullName evidence="2">Prepilin type IV endopeptidase peptidase domain-containing protein</fullName>
    </recommendedName>
</protein>
<keyword evidence="1" id="KW-1133">Transmembrane helix</keyword>
<comment type="caution">
    <text evidence="3">The sequence shown here is derived from an EMBL/GenBank/DDBJ whole genome shotgun (WGS) entry which is preliminary data.</text>
</comment>
<keyword evidence="4" id="KW-1185">Reference proteome</keyword>
<keyword evidence="1" id="KW-0812">Transmembrane</keyword>
<accession>A0ABQ3M3Z7</accession>
<evidence type="ECO:0000313" key="4">
    <source>
        <dbReference type="Proteomes" id="UP000605568"/>
    </source>
</evidence>
<name>A0ABQ3M3Z7_9PSEU</name>
<feature type="transmembrane region" description="Helical" evidence="1">
    <location>
        <begin position="6"/>
        <end position="22"/>
    </location>
</feature>
<feature type="transmembrane region" description="Helical" evidence="1">
    <location>
        <begin position="145"/>
        <end position="171"/>
    </location>
</feature>
<reference evidence="4" key="1">
    <citation type="journal article" date="2019" name="Int. J. Syst. Evol. Microbiol.">
        <title>The Global Catalogue of Microorganisms (GCM) 10K type strain sequencing project: providing services to taxonomists for standard genome sequencing and annotation.</title>
        <authorList>
            <consortium name="The Broad Institute Genomics Platform"/>
            <consortium name="The Broad Institute Genome Sequencing Center for Infectious Disease"/>
            <person name="Wu L."/>
            <person name="Ma J."/>
        </authorList>
    </citation>
    <scope>NUCLEOTIDE SEQUENCE [LARGE SCALE GENOMIC DNA]</scope>
    <source>
        <strain evidence="4">CGMCC 4.7367</strain>
    </source>
</reference>
<feature type="transmembrane region" description="Helical" evidence="1">
    <location>
        <begin position="88"/>
        <end position="107"/>
    </location>
</feature>
<dbReference type="RefSeq" id="WP_191296572.1">
    <property type="nucleotide sequence ID" value="NZ_BNAR01000002.1"/>
</dbReference>
<gene>
    <name evidence="3" type="ORF">GCM10017774_12520</name>
</gene>
<dbReference type="InterPro" id="IPR000045">
    <property type="entry name" value="Prepilin_IV_endopep_pep"/>
</dbReference>
<dbReference type="Gene3D" id="1.20.120.1220">
    <property type="match status" value="1"/>
</dbReference>